<proteinExistence type="predicted"/>
<sequence>MYQQFWIKYIPVIRILFKRTAVGDQILDLNRVDFEHAGMTRKAGYKFDIELVNGRVSNHIGGMPLAAELAAILLEDPAVQMLLTEHDFVISLNTRYQLSIKRIQVAT</sequence>
<keyword evidence="2" id="KW-1185">Reference proteome</keyword>
<evidence type="ECO:0000313" key="2">
    <source>
        <dbReference type="Proteomes" id="UP000198711"/>
    </source>
</evidence>
<name>A0A8X8IHV6_9BACT</name>
<dbReference type="Proteomes" id="UP000198711">
    <property type="component" value="Unassembled WGS sequence"/>
</dbReference>
<reference evidence="1 2" key="1">
    <citation type="submission" date="2016-10" db="EMBL/GenBank/DDBJ databases">
        <authorList>
            <person name="Varghese N."/>
            <person name="Submissions S."/>
        </authorList>
    </citation>
    <scope>NUCLEOTIDE SEQUENCE [LARGE SCALE GENOMIC DNA]</scope>
    <source>
        <strain evidence="1 2">DSM 25353</strain>
    </source>
</reference>
<dbReference type="RefSeq" id="WP_092725652.1">
    <property type="nucleotide sequence ID" value="NZ_FNNO01000014.1"/>
</dbReference>
<dbReference type="EMBL" id="FNNO01000014">
    <property type="protein sequence ID" value="SDX35922.1"/>
    <property type="molecule type" value="Genomic_DNA"/>
</dbReference>
<evidence type="ECO:0000313" key="1">
    <source>
        <dbReference type="EMBL" id="SDX35922.1"/>
    </source>
</evidence>
<dbReference type="AlphaFoldDB" id="A0A8X8IHV6"/>
<organism evidence="1 2">
    <name type="scientific">Hydrobacter penzbergensis</name>
    <dbReference type="NCBI Taxonomy" id="1235997"/>
    <lineage>
        <taxon>Bacteria</taxon>
        <taxon>Pseudomonadati</taxon>
        <taxon>Bacteroidota</taxon>
        <taxon>Chitinophagia</taxon>
        <taxon>Chitinophagales</taxon>
        <taxon>Chitinophagaceae</taxon>
        <taxon>Hydrobacter</taxon>
    </lineage>
</organism>
<accession>A0A8X8IHV6</accession>
<protein>
    <submittedName>
        <fullName evidence="1">Uncharacterized protein</fullName>
    </submittedName>
</protein>
<comment type="caution">
    <text evidence="1">The sequence shown here is derived from an EMBL/GenBank/DDBJ whole genome shotgun (WGS) entry which is preliminary data.</text>
</comment>
<gene>
    <name evidence="1" type="ORF">SAMN05444410_11428</name>
</gene>